<name>A0A381U923_9ZZZZ</name>
<evidence type="ECO:0000313" key="1">
    <source>
        <dbReference type="EMBL" id="SVA24454.1"/>
    </source>
</evidence>
<proteinExistence type="predicted"/>
<protein>
    <submittedName>
        <fullName evidence="1">Uncharacterized protein</fullName>
    </submittedName>
</protein>
<dbReference type="AlphaFoldDB" id="A0A381U923"/>
<accession>A0A381U923</accession>
<sequence length="23" mass="2739">MYGLLINKLNSKGRKNTYFPHED</sequence>
<reference evidence="1" key="1">
    <citation type="submission" date="2018-05" db="EMBL/GenBank/DDBJ databases">
        <authorList>
            <person name="Lanie J.A."/>
            <person name="Ng W.-L."/>
            <person name="Kazmierczak K.M."/>
            <person name="Andrzejewski T.M."/>
            <person name="Davidsen T.M."/>
            <person name="Wayne K.J."/>
            <person name="Tettelin H."/>
            <person name="Glass J.I."/>
            <person name="Rusch D."/>
            <person name="Podicherti R."/>
            <person name="Tsui H.-C.T."/>
            <person name="Winkler M.E."/>
        </authorList>
    </citation>
    <scope>NUCLEOTIDE SEQUENCE</scope>
</reference>
<gene>
    <name evidence="1" type="ORF">METZ01_LOCUS77308</name>
</gene>
<dbReference type="EMBL" id="UINC01005933">
    <property type="protein sequence ID" value="SVA24454.1"/>
    <property type="molecule type" value="Genomic_DNA"/>
</dbReference>
<organism evidence="1">
    <name type="scientific">marine metagenome</name>
    <dbReference type="NCBI Taxonomy" id="408172"/>
    <lineage>
        <taxon>unclassified sequences</taxon>
        <taxon>metagenomes</taxon>
        <taxon>ecological metagenomes</taxon>
    </lineage>
</organism>